<feature type="domain" description="RNA polymerase sigma-70" evidence="7">
    <location>
        <begin position="252"/>
        <end position="278"/>
    </location>
</feature>
<accession>A0A4R1BDT3</accession>
<dbReference type="CDD" id="cd06171">
    <property type="entry name" value="Sigma70_r4"/>
    <property type="match status" value="1"/>
</dbReference>
<dbReference type="PROSITE" id="PS00715">
    <property type="entry name" value="SIGMA70_1"/>
    <property type="match status" value="1"/>
</dbReference>
<evidence type="ECO:0000256" key="2">
    <source>
        <dbReference type="ARBA" id="ARBA00023082"/>
    </source>
</evidence>
<keyword evidence="4 5" id="KW-0804">Transcription</keyword>
<dbReference type="Proteomes" id="UP000295244">
    <property type="component" value="Unassembled WGS sequence"/>
</dbReference>
<dbReference type="OrthoDB" id="9804285at2"/>
<dbReference type="Pfam" id="PF04542">
    <property type="entry name" value="Sigma70_r2"/>
    <property type="match status" value="1"/>
</dbReference>
<evidence type="ECO:0000259" key="6">
    <source>
        <dbReference type="PROSITE" id="PS00715"/>
    </source>
</evidence>
<dbReference type="Gene3D" id="1.10.601.10">
    <property type="entry name" value="RNA Polymerase Primary Sigma Factor"/>
    <property type="match status" value="1"/>
</dbReference>
<dbReference type="PROSITE" id="PS00716">
    <property type="entry name" value="SIGMA70_2"/>
    <property type="match status" value="1"/>
</dbReference>
<keyword evidence="2 5" id="KW-0731">Sigma factor</keyword>
<dbReference type="GO" id="GO:0006352">
    <property type="term" value="P:DNA-templated transcription initiation"/>
    <property type="evidence" value="ECO:0007669"/>
    <property type="project" value="InterPro"/>
</dbReference>
<comment type="caution">
    <text evidence="8">The sequence shown here is derived from an EMBL/GenBank/DDBJ whole genome shotgun (WGS) entry which is preliminary data.</text>
</comment>
<dbReference type="Gene3D" id="1.10.10.10">
    <property type="entry name" value="Winged helix-like DNA-binding domain superfamily/Winged helix DNA-binding domain"/>
    <property type="match status" value="2"/>
</dbReference>
<keyword evidence="9" id="KW-1185">Reference proteome</keyword>
<keyword evidence="1 5" id="KW-0805">Transcription regulation</keyword>
<dbReference type="InterPro" id="IPR000943">
    <property type="entry name" value="RNA_pol_sigma70"/>
</dbReference>
<dbReference type="InterPro" id="IPR036388">
    <property type="entry name" value="WH-like_DNA-bd_sf"/>
</dbReference>
<sequence length="297" mass="33641">MLESPSPQEVPEREGQEAATDALSTYLARVGRHRLLSRREEAELSEQIFRGEQRAWEELVRCNLRLVISVAKGYTGRGLELSDLIQEGNLGLMRAAQTFDSKFGTKFSTYATWWIKQAIGRALANKSGLIRIPIHAAEGERAVMNARNFLQVRTGREPTSREIAAFLDKSEGEVKSLMALRKAVVSSDIPVGNDDEGTLCELLADESEVSTEEWVLKDAMSRTIRELVEKLPERERYVVERRYGLNGKSTATLEEIGRSIGVTRERARQIQSSALKRMRIEANRMKLRDYLQVRRSS</sequence>
<protein>
    <recommendedName>
        <fullName evidence="5">RNA polymerase sigma factor</fullName>
    </recommendedName>
</protein>
<dbReference type="Pfam" id="PF00140">
    <property type="entry name" value="Sigma70_r1_2"/>
    <property type="match status" value="1"/>
</dbReference>
<dbReference type="NCBIfam" id="TIGR02937">
    <property type="entry name" value="sigma70-ECF"/>
    <property type="match status" value="1"/>
</dbReference>
<proteinExistence type="inferred from homology"/>
<dbReference type="EMBL" id="SKBU01000027">
    <property type="protein sequence ID" value="TCJ15250.1"/>
    <property type="molecule type" value="Genomic_DNA"/>
</dbReference>
<keyword evidence="3 5" id="KW-0238">DNA-binding</keyword>
<dbReference type="SUPFAM" id="SSF88946">
    <property type="entry name" value="Sigma2 domain of RNA polymerase sigma factors"/>
    <property type="match status" value="1"/>
</dbReference>
<dbReference type="Pfam" id="PF04539">
    <property type="entry name" value="Sigma70_r3"/>
    <property type="match status" value="1"/>
</dbReference>
<dbReference type="InterPro" id="IPR007624">
    <property type="entry name" value="RNA_pol_sigma70_r3"/>
</dbReference>
<dbReference type="GO" id="GO:0003677">
    <property type="term" value="F:DNA binding"/>
    <property type="evidence" value="ECO:0007669"/>
    <property type="project" value="UniProtKB-KW"/>
</dbReference>
<dbReference type="RefSeq" id="WP_132692540.1">
    <property type="nucleotide sequence ID" value="NZ_SKBU01000027.1"/>
</dbReference>
<evidence type="ECO:0000256" key="4">
    <source>
        <dbReference type="ARBA" id="ARBA00023163"/>
    </source>
</evidence>
<name>A0A4R1BDT3_9ACTN</name>
<dbReference type="InterPro" id="IPR050239">
    <property type="entry name" value="Sigma-70_RNA_pol_init_factors"/>
</dbReference>
<dbReference type="InterPro" id="IPR013325">
    <property type="entry name" value="RNA_pol_sigma_r2"/>
</dbReference>
<dbReference type="InterPro" id="IPR007630">
    <property type="entry name" value="RNA_pol_sigma70_r4"/>
</dbReference>
<dbReference type="InterPro" id="IPR014284">
    <property type="entry name" value="RNA_pol_sigma-70_dom"/>
</dbReference>
<evidence type="ECO:0000259" key="7">
    <source>
        <dbReference type="PROSITE" id="PS00716"/>
    </source>
</evidence>
<organism evidence="8 9">
    <name type="scientific">Rubrobacter taiwanensis</name>
    <dbReference type="NCBI Taxonomy" id="185139"/>
    <lineage>
        <taxon>Bacteria</taxon>
        <taxon>Bacillati</taxon>
        <taxon>Actinomycetota</taxon>
        <taxon>Rubrobacteria</taxon>
        <taxon>Rubrobacterales</taxon>
        <taxon>Rubrobacteraceae</taxon>
        <taxon>Rubrobacter</taxon>
    </lineage>
</organism>
<dbReference type="InterPro" id="IPR009042">
    <property type="entry name" value="RNA_pol_sigma70_r1_2"/>
</dbReference>
<evidence type="ECO:0000256" key="5">
    <source>
        <dbReference type="RuleBase" id="RU362124"/>
    </source>
</evidence>
<dbReference type="AlphaFoldDB" id="A0A4R1BDT3"/>
<evidence type="ECO:0000256" key="3">
    <source>
        <dbReference type="ARBA" id="ARBA00023125"/>
    </source>
</evidence>
<reference evidence="8 9" key="1">
    <citation type="submission" date="2019-03" db="EMBL/GenBank/DDBJ databases">
        <title>Whole genome sequence of a novel Rubrobacter taiwanensis strain, isolated from Yellowstone National Park.</title>
        <authorList>
            <person name="Freed S."/>
            <person name="Ramaley R.F."/>
            <person name="Kyndt J.A."/>
        </authorList>
    </citation>
    <scope>NUCLEOTIDE SEQUENCE [LARGE SCALE GENOMIC DNA]</scope>
    <source>
        <strain evidence="8 9">Yellowstone</strain>
    </source>
</reference>
<comment type="function">
    <text evidence="5">Sigma factors are initiation factors that promote the attachment of RNA polymerase to specific initiation sites and are then released.</text>
</comment>
<dbReference type="PRINTS" id="PR00046">
    <property type="entry name" value="SIGMA70FCT"/>
</dbReference>
<dbReference type="Pfam" id="PF04545">
    <property type="entry name" value="Sigma70_r4"/>
    <property type="match status" value="1"/>
</dbReference>
<dbReference type="PANTHER" id="PTHR30603">
    <property type="entry name" value="RNA POLYMERASE SIGMA FACTOR RPO"/>
    <property type="match status" value="1"/>
</dbReference>
<gene>
    <name evidence="8" type="ORF">E0L93_13145</name>
</gene>
<evidence type="ECO:0000313" key="9">
    <source>
        <dbReference type="Proteomes" id="UP000295244"/>
    </source>
</evidence>
<dbReference type="PANTHER" id="PTHR30603:SF47">
    <property type="entry name" value="RNA POLYMERASE SIGMA FACTOR SIGD, CHLOROPLASTIC"/>
    <property type="match status" value="1"/>
</dbReference>
<dbReference type="SUPFAM" id="SSF88659">
    <property type="entry name" value="Sigma3 and sigma4 domains of RNA polymerase sigma factors"/>
    <property type="match status" value="2"/>
</dbReference>
<feature type="domain" description="RNA polymerase sigma-70" evidence="6">
    <location>
        <begin position="83"/>
        <end position="96"/>
    </location>
</feature>
<dbReference type="PIRSF" id="PIRSF000770">
    <property type="entry name" value="RNA_pol_sigma-SigE/K"/>
    <property type="match status" value="1"/>
</dbReference>
<dbReference type="InterPro" id="IPR007627">
    <property type="entry name" value="RNA_pol_sigma70_r2"/>
</dbReference>
<comment type="similarity">
    <text evidence="5">Belongs to the sigma-70 factor family.</text>
</comment>
<evidence type="ECO:0000256" key="1">
    <source>
        <dbReference type="ARBA" id="ARBA00023015"/>
    </source>
</evidence>
<dbReference type="InterPro" id="IPR013324">
    <property type="entry name" value="RNA_pol_sigma_r3/r4-like"/>
</dbReference>
<dbReference type="GO" id="GO:0016987">
    <property type="term" value="F:sigma factor activity"/>
    <property type="evidence" value="ECO:0007669"/>
    <property type="project" value="UniProtKB-KW"/>
</dbReference>
<evidence type="ECO:0000313" key="8">
    <source>
        <dbReference type="EMBL" id="TCJ15250.1"/>
    </source>
</evidence>